<dbReference type="PANTHER" id="PTHR35525:SF3">
    <property type="entry name" value="BLL6575 PROTEIN"/>
    <property type="match status" value="1"/>
</dbReference>
<dbReference type="Proteomes" id="UP000307380">
    <property type="component" value="Unassembled WGS sequence"/>
</dbReference>
<proteinExistence type="predicted"/>
<evidence type="ECO:0000313" key="2">
    <source>
        <dbReference type="EMBL" id="THG34047.1"/>
    </source>
</evidence>
<sequence length="167" mass="18809">MNEWNDDDLLLEVLNSTPIYAGEQRDQLSGQIGQLWLVAHGMEDSLEEQGYLIAARGALQDAVRSAATPVGIDQWLRDIAAVPTFEQGELRWSRTFPPGRSGASRVVLAWAQAQREHPGRIRACANIACRRFLFDRSRSNQAKWCSMATCGNRAKARRHYDRLRAEA</sequence>
<dbReference type="InterPro" id="IPR021005">
    <property type="entry name" value="Znf_CGNR"/>
</dbReference>
<dbReference type="InterPro" id="IPR010852">
    <property type="entry name" value="ABATE"/>
</dbReference>
<dbReference type="InterPro" id="IPR023286">
    <property type="entry name" value="ABATE_dom_sf"/>
</dbReference>
<dbReference type="Pfam" id="PF11706">
    <property type="entry name" value="zf-CGNR"/>
    <property type="match status" value="1"/>
</dbReference>
<dbReference type="RefSeq" id="WP_136424683.1">
    <property type="nucleotide sequence ID" value="NZ_SSSN01000007.1"/>
</dbReference>
<evidence type="ECO:0000313" key="3">
    <source>
        <dbReference type="Proteomes" id="UP000307380"/>
    </source>
</evidence>
<dbReference type="Gene3D" id="1.10.3300.10">
    <property type="entry name" value="Jann2411-like domain"/>
    <property type="match status" value="1"/>
</dbReference>
<feature type="domain" description="Zinc finger CGNR" evidence="1">
    <location>
        <begin position="120"/>
        <end position="162"/>
    </location>
</feature>
<dbReference type="OrthoDB" id="123307at2"/>
<dbReference type="PANTHER" id="PTHR35525">
    <property type="entry name" value="BLL6575 PROTEIN"/>
    <property type="match status" value="1"/>
</dbReference>
<dbReference type="SUPFAM" id="SSF160904">
    <property type="entry name" value="Jann2411-like"/>
    <property type="match status" value="1"/>
</dbReference>
<reference evidence="2 3" key="1">
    <citation type="submission" date="2019-04" db="EMBL/GenBank/DDBJ databases">
        <authorList>
            <person name="Jiang L."/>
        </authorList>
    </citation>
    <scope>NUCLEOTIDE SEQUENCE [LARGE SCALE GENOMIC DNA]</scope>
    <source>
        <strain evidence="2 3">YIM 131861</strain>
    </source>
</reference>
<keyword evidence="3" id="KW-1185">Reference proteome</keyword>
<dbReference type="EMBL" id="SSSN01000007">
    <property type="protein sequence ID" value="THG34047.1"/>
    <property type="molecule type" value="Genomic_DNA"/>
</dbReference>
<evidence type="ECO:0000259" key="1">
    <source>
        <dbReference type="Pfam" id="PF11706"/>
    </source>
</evidence>
<name>A0A4V6RZ44_9MICO</name>
<comment type="caution">
    <text evidence="2">The sequence shown here is derived from an EMBL/GenBank/DDBJ whole genome shotgun (WGS) entry which is preliminary data.</text>
</comment>
<accession>A0A4V6RZ44</accession>
<organism evidence="2 3">
    <name type="scientific">Orlajensenia flava</name>
    <dbReference type="NCBI Taxonomy" id="2565934"/>
    <lineage>
        <taxon>Bacteria</taxon>
        <taxon>Bacillati</taxon>
        <taxon>Actinomycetota</taxon>
        <taxon>Actinomycetes</taxon>
        <taxon>Micrococcales</taxon>
        <taxon>Microbacteriaceae</taxon>
        <taxon>Orlajensenia</taxon>
    </lineage>
</organism>
<dbReference type="AlphaFoldDB" id="A0A4V6RZ44"/>
<protein>
    <submittedName>
        <fullName evidence="2">CGNR zinc finger domain-containing protein</fullName>
    </submittedName>
</protein>
<gene>
    <name evidence="2" type="ORF">E6C70_11560</name>
</gene>